<feature type="transmembrane region" description="Helical" evidence="1">
    <location>
        <begin position="9"/>
        <end position="28"/>
    </location>
</feature>
<sequence length="588" mass="69104">MQKKIFKILLFYLSLFIIFSLFLGGLIFKLTNHYRPSVYNYESYLHPKIVNNLKKNYNYKEFKEINEFTQALTQDKAIAGVGSDFQTAQLILDKKIKKINFERIFGSGTNKWDIRKTFFTKNVQNHLENFDKLIYNKLSLMSENELNKIGFEINKDNQKWRSFETKKENSNNWDHFSDFIIPYYIQDKGVAYNINKNSRPNLEIEKASNILENIKNPINWSEIFSILKDSKYQRVAWTNAFIDNLMIGALNYKANNPDEWKTLFTHNGEGKLFNFNEFNYKIAIDSFIKFVEDSSGFSIKNTGYNYLSGDGLELLNHLIEPKEGRSDSAVIYNGDALDAYYSKDNFASVEDGLIRFIRPKYNYLLMDGWVISHKLSEEDTNNFLDILKENVYHNNFLLKDNIKNSSDSNLLDSLLLEKVKDLIDDKIRESAFKTLKQIFDEEKDTVKEALLASKEFSTIESSHWDDFANWEKELNNFLDNNEGQYWNWLLIVRNNSDKGYSLFEDAFTEAFGDEELSEIANFDYISYTPADKLSYKFIEKWYFGNDKIAKDIFAQPSSNDKYFLFTYPIIDNSLRTKIASYYFETTKS</sequence>
<dbReference type="AlphaFoldDB" id="A0AA43QYG8"/>
<evidence type="ECO:0000313" key="3">
    <source>
        <dbReference type="Proteomes" id="UP001162175"/>
    </source>
</evidence>
<dbReference type="EMBL" id="JAPFAR010000001">
    <property type="protein sequence ID" value="MDI3349353.1"/>
    <property type="molecule type" value="Genomic_DNA"/>
</dbReference>
<dbReference type="RefSeq" id="WP_268164400.1">
    <property type="nucleotide sequence ID" value="NZ_JAPFAP010000060.1"/>
</dbReference>
<keyword evidence="1" id="KW-1133">Transmembrane helix</keyword>
<comment type="caution">
    <text evidence="2">The sequence shown here is derived from an EMBL/GenBank/DDBJ whole genome shotgun (WGS) entry which is preliminary data.</text>
</comment>
<accession>A0AA43QYG8</accession>
<evidence type="ECO:0000313" key="2">
    <source>
        <dbReference type="EMBL" id="MDI3349353.1"/>
    </source>
</evidence>
<evidence type="ECO:0000256" key="1">
    <source>
        <dbReference type="SAM" id="Phobius"/>
    </source>
</evidence>
<dbReference type="Proteomes" id="UP001162175">
    <property type="component" value="Unassembled WGS sequence"/>
</dbReference>
<protein>
    <recommendedName>
        <fullName evidence="4">Spermidine/putrescine transport system substrate-binding protein</fullName>
    </recommendedName>
</protein>
<proteinExistence type="predicted"/>
<evidence type="ECO:0008006" key="4">
    <source>
        <dbReference type="Google" id="ProtNLM"/>
    </source>
</evidence>
<organism evidence="2 3">
    <name type="scientific">Mycoplasmopsis arginini</name>
    <name type="common">Mycoplasma arginini</name>
    <dbReference type="NCBI Taxonomy" id="2094"/>
    <lineage>
        <taxon>Bacteria</taxon>
        <taxon>Bacillati</taxon>
        <taxon>Mycoplasmatota</taxon>
        <taxon>Mycoplasmoidales</taxon>
        <taxon>Metamycoplasmataceae</taxon>
        <taxon>Mycoplasmopsis</taxon>
    </lineage>
</organism>
<keyword evidence="1" id="KW-0472">Membrane</keyword>
<gene>
    <name evidence="2" type="ORF">DCBHLPFO_00126</name>
</gene>
<keyword evidence="1" id="KW-0812">Transmembrane</keyword>
<name>A0AA43QYG8_MYCAR</name>
<reference evidence="2" key="1">
    <citation type="submission" date="2022-11" db="EMBL/GenBank/DDBJ databases">
        <title>Draft genome of Mycoplasma arginini isolated from fly.</title>
        <authorList>
            <person name="Severgnini M."/>
            <person name="Gioia G."/>
            <person name="Cremonesi P."/>
            <person name="Moroni P."/>
            <person name="Addis M.F."/>
            <person name="Castiglioni B."/>
        </authorList>
    </citation>
    <scope>NUCLEOTIDE SEQUENCE</scope>
    <source>
        <strain evidence="2">QMP CG1-1632</strain>
    </source>
</reference>